<feature type="transmembrane region" description="Helical" evidence="1">
    <location>
        <begin position="38"/>
        <end position="57"/>
    </location>
</feature>
<dbReference type="GeneID" id="230623"/>
<dbReference type="CTD" id="230623"/>
<reference evidence="2 4" key="2">
    <citation type="journal article" date="2011" name="PLoS Biol.">
        <title>Modernizing reference genome assemblies.</title>
        <authorList>
            <person name="Church D.M."/>
            <person name="Schneider V.A."/>
            <person name="Graves T."/>
            <person name="Auger K."/>
            <person name="Cunningham F."/>
            <person name="Bouk N."/>
            <person name="Chen H.C."/>
            <person name="Agarwala R."/>
            <person name="McLaren W.M."/>
            <person name="Ritchie G.R."/>
            <person name="Albracht D."/>
            <person name="Kremitzki M."/>
            <person name="Rock S."/>
            <person name="Kotkiewicz H."/>
            <person name="Kremitzki C."/>
            <person name="Wollam A."/>
            <person name="Trani L."/>
            <person name="Fulton L."/>
            <person name="Fulton R."/>
            <person name="Matthews L."/>
            <person name="Whitehead S."/>
            <person name="Chow W."/>
            <person name="Torrance J."/>
            <person name="Dunn M."/>
            <person name="Harden G."/>
            <person name="Threadgold G."/>
            <person name="Wood J."/>
            <person name="Collins J."/>
            <person name="Heath P."/>
            <person name="Griffiths G."/>
            <person name="Pelan S."/>
            <person name="Grafham D."/>
            <person name="Eichler E.E."/>
            <person name="Weinstock G."/>
            <person name="Mardis E.R."/>
            <person name="Wilson R.K."/>
            <person name="Howe K."/>
            <person name="Flicek P."/>
            <person name="Hubbard T."/>
        </authorList>
    </citation>
    <scope>NUCLEOTIDE SEQUENCE [LARGE SCALE GENOMIC DNA]</scope>
    <source>
        <strain evidence="2 4">C57BL/6J</strain>
    </source>
</reference>
<dbReference type="Bgee" id="ENSMUSG00000057977">
    <property type="expression patterns" value="Expressed in zone of skin and 6 other cell types or tissues"/>
</dbReference>
<dbReference type="VEuPathDB" id="HostDB:ENSMUSG00000057977"/>
<protein>
    <submittedName>
        <fullName evidence="2">Selection and upkeep of intraepithelial T cells 11</fullName>
    </submittedName>
</protein>
<dbReference type="UCSC" id="uc008uea.1">
    <property type="organism name" value="mouse"/>
</dbReference>
<name>A2A9I2_MOUSE</name>
<dbReference type="Proteomes" id="UP000000589">
    <property type="component" value="Chromosome 4"/>
</dbReference>
<dbReference type="HOGENOM" id="CLU_1547057_0_0_1"/>
<dbReference type="MGI" id="MGI:2685415">
    <property type="gene designation" value="Skint11"/>
</dbReference>
<gene>
    <name evidence="2 3" type="primary">Skint11</name>
</gene>
<dbReference type="GeneTree" id="ENSGT00940000165990"/>
<reference evidence="2" key="3">
    <citation type="submission" date="2025-08" db="UniProtKB">
        <authorList>
            <consortium name="Ensembl"/>
        </authorList>
    </citation>
    <scope>IDENTIFICATION</scope>
    <source>
        <strain evidence="2">C57BL/6J</strain>
    </source>
</reference>
<keyword evidence="1" id="KW-0472">Membrane</keyword>
<dbReference type="AlphaFoldDB" id="A2A9I2"/>
<dbReference type="AGR" id="MGI:2685415"/>
<dbReference type="OrthoDB" id="9986391at2759"/>
<sequence>MEPSASCLPGFFMVCILLKITVLTQVWSNKTRACCPLIWEFLEIVLFIAFLPLYLMFRIRGYGKMPCLSSMNIDVSTHDAEQNSSKSAKFQENYDVAGQMILETYEETIFCQHQESCEEYNYDPLLLSSLDALGTCEDEKFSQHQESFEEDEDLQSFSDFKIELYSKLGNLTH</sequence>
<dbReference type="PaxDb" id="10090-ENSMUSP00000078836"/>
<dbReference type="DNASU" id="230623"/>
<evidence type="ECO:0000256" key="1">
    <source>
        <dbReference type="SAM" id="Phobius"/>
    </source>
</evidence>
<dbReference type="BioGRID-ORCS" id="230623">
    <property type="hits" value="1 hit in 76 CRISPR screens"/>
</dbReference>
<evidence type="ECO:0000313" key="2">
    <source>
        <dbReference type="Ensembl" id="ENSMUSP00000078836.4"/>
    </source>
</evidence>
<accession>A2A9I2</accession>
<evidence type="ECO:0000313" key="4">
    <source>
        <dbReference type="Proteomes" id="UP000000589"/>
    </source>
</evidence>
<evidence type="ECO:0000313" key="3">
    <source>
        <dbReference type="MGI" id="MGI:2685415"/>
    </source>
</evidence>
<organism evidence="2 4">
    <name type="scientific">Mus musculus</name>
    <name type="common">Mouse</name>
    <dbReference type="NCBI Taxonomy" id="10090"/>
    <lineage>
        <taxon>Eukaryota</taxon>
        <taxon>Metazoa</taxon>
        <taxon>Chordata</taxon>
        <taxon>Craniata</taxon>
        <taxon>Vertebrata</taxon>
        <taxon>Euteleostomi</taxon>
        <taxon>Mammalia</taxon>
        <taxon>Eutheria</taxon>
        <taxon>Euarchontoglires</taxon>
        <taxon>Glires</taxon>
        <taxon>Rodentia</taxon>
        <taxon>Myomorpha</taxon>
        <taxon>Muroidea</taxon>
        <taxon>Muridae</taxon>
        <taxon>Murinae</taxon>
        <taxon>Mus</taxon>
        <taxon>Mus</taxon>
    </lineage>
</organism>
<keyword evidence="1" id="KW-1133">Transmembrane helix</keyword>
<feature type="transmembrane region" description="Helical" evidence="1">
    <location>
        <begin position="7"/>
        <end position="26"/>
    </location>
</feature>
<dbReference type="RefSeq" id="NP_808337.2">
    <property type="nucleotide sequence ID" value="NM_177669.4"/>
</dbReference>
<proteinExistence type="predicted"/>
<dbReference type="ExpressionAtlas" id="A2A9I2">
    <property type="expression patterns" value="baseline and differential"/>
</dbReference>
<reference evidence="2" key="4">
    <citation type="submission" date="2025-09" db="UniProtKB">
        <authorList>
            <consortium name="Ensembl"/>
        </authorList>
    </citation>
    <scope>IDENTIFICATION</scope>
    <source>
        <strain evidence="2">C57BL/6J</strain>
    </source>
</reference>
<reference evidence="2 4" key="1">
    <citation type="journal article" date="2009" name="PLoS Biol.">
        <title>Lineage-specific biology revealed by a finished genome assembly of the mouse.</title>
        <authorList>
            <consortium name="Mouse Genome Sequencing Consortium"/>
            <person name="Church D.M."/>
            <person name="Goodstadt L."/>
            <person name="Hillier L.W."/>
            <person name="Zody M.C."/>
            <person name="Goldstein S."/>
            <person name="She X."/>
            <person name="Bult C.J."/>
            <person name="Agarwala R."/>
            <person name="Cherry J.L."/>
            <person name="DiCuccio M."/>
            <person name="Hlavina W."/>
            <person name="Kapustin Y."/>
            <person name="Meric P."/>
            <person name="Maglott D."/>
            <person name="Birtle Z."/>
            <person name="Marques A.C."/>
            <person name="Graves T."/>
            <person name="Zhou S."/>
            <person name="Teague B."/>
            <person name="Potamousis K."/>
            <person name="Churas C."/>
            <person name="Place M."/>
            <person name="Herschleb J."/>
            <person name="Runnheim R."/>
            <person name="Forrest D."/>
            <person name="Amos-Landgraf J."/>
            <person name="Schwartz D.C."/>
            <person name="Cheng Z."/>
            <person name="Lindblad-Toh K."/>
            <person name="Eichler E.E."/>
            <person name="Ponting C.P."/>
        </authorList>
    </citation>
    <scope>NUCLEOTIDE SEQUENCE [LARGE SCALE GENOMIC DNA]</scope>
    <source>
        <strain evidence="2 4">C57BL/6J</strain>
    </source>
</reference>
<dbReference type="Ensembl" id="ENSMUST00000079915.10">
    <property type="protein sequence ID" value="ENSMUSP00000078836.4"/>
    <property type="gene ID" value="ENSMUSG00000057977.11"/>
</dbReference>
<keyword evidence="4" id="KW-1185">Reference proteome</keyword>
<keyword evidence="1" id="KW-0812">Transmembrane</keyword>